<evidence type="ECO:0000313" key="6">
    <source>
        <dbReference type="Proteomes" id="UP001216253"/>
    </source>
</evidence>
<dbReference type="Gene3D" id="1.10.10.10">
    <property type="entry name" value="Winged helix-like DNA-binding domain superfamily/Winged helix DNA-binding domain"/>
    <property type="match status" value="1"/>
</dbReference>
<dbReference type="CDD" id="cd00038">
    <property type="entry name" value="CAP_ED"/>
    <property type="match status" value="1"/>
</dbReference>
<dbReference type="SMART" id="SM00419">
    <property type="entry name" value="HTH_CRP"/>
    <property type="match status" value="1"/>
</dbReference>
<protein>
    <submittedName>
        <fullName evidence="5">Crp/Fnr family transcriptional regulator</fullName>
    </submittedName>
</protein>
<dbReference type="InterPro" id="IPR014710">
    <property type="entry name" value="RmlC-like_jellyroll"/>
</dbReference>
<dbReference type="Gene3D" id="2.60.120.10">
    <property type="entry name" value="Jelly Rolls"/>
    <property type="match status" value="1"/>
</dbReference>
<keyword evidence="1" id="KW-0805">Transcription regulation</keyword>
<keyword evidence="3" id="KW-0804">Transcription</keyword>
<proteinExistence type="predicted"/>
<dbReference type="PROSITE" id="PS51063">
    <property type="entry name" value="HTH_CRP_2"/>
    <property type="match status" value="1"/>
</dbReference>
<keyword evidence="6" id="KW-1185">Reference proteome</keyword>
<dbReference type="Pfam" id="PF13545">
    <property type="entry name" value="HTH_Crp_2"/>
    <property type="match status" value="1"/>
</dbReference>
<dbReference type="InterPro" id="IPR000595">
    <property type="entry name" value="cNMP-bd_dom"/>
</dbReference>
<gene>
    <name evidence="5" type="ORF">PYV00_18465</name>
</gene>
<sequence length="229" mass="25518">MHNLARSQPGYRDIAMPAGSGEILFLEGDPCDHVYELRRGIARGVNVSSEGDRQVTAFFFAGDQIGLPLSECYRFTAEAVTDVLYVRHSRVRWHEALIRSCREDGRLLPSICAEQDPIFRRGMIIGRNGVVVRVCAFLTSIVDRLPISADGAALLPLPQTDIAAYLATSPESVCRAFRQLREMHVIAMPRRDQIAITDRARLEAIASGIVTRLRMLHERRPTATADTAF</sequence>
<evidence type="ECO:0000256" key="1">
    <source>
        <dbReference type="ARBA" id="ARBA00023015"/>
    </source>
</evidence>
<dbReference type="InterPro" id="IPR036390">
    <property type="entry name" value="WH_DNA-bd_sf"/>
</dbReference>
<feature type="domain" description="HTH crp-type" evidence="4">
    <location>
        <begin position="128"/>
        <end position="200"/>
    </location>
</feature>
<evidence type="ECO:0000256" key="2">
    <source>
        <dbReference type="ARBA" id="ARBA00023125"/>
    </source>
</evidence>
<dbReference type="SUPFAM" id="SSF46785">
    <property type="entry name" value="Winged helix' DNA-binding domain"/>
    <property type="match status" value="1"/>
</dbReference>
<dbReference type="InterPro" id="IPR012318">
    <property type="entry name" value="HTH_CRP"/>
</dbReference>
<accession>A0ABT5WUV7</accession>
<dbReference type="RefSeq" id="WP_275229769.1">
    <property type="nucleotide sequence ID" value="NZ_JARESE010000062.1"/>
</dbReference>
<evidence type="ECO:0000256" key="3">
    <source>
        <dbReference type="ARBA" id="ARBA00023163"/>
    </source>
</evidence>
<dbReference type="Proteomes" id="UP001216253">
    <property type="component" value="Unassembled WGS sequence"/>
</dbReference>
<evidence type="ECO:0000313" key="5">
    <source>
        <dbReference type="EMBL" id="MDE8653685.1"/>
    </source>
</evidence>
<dbReference type="InterPro" id="IPR036388">
    <property type="entry name" value="WH-like_DNA-bd_sf"/>
</dbReference>
<comment type="caution">
    <text evidence="5">The sequence shown here is derived from an EMBL/GenBank/DDBJ whole genome shotgun (WGS) entry which is preliminary data.</text>
</comment>
<evidence type="ECO:0000259" key="4">
    <source>
        <dbReference type="PROSITE" id="PS51063"/>
    </source>
</evidence>
<keyword evidence="2" id="KW-0238">DNA-binding</keyword>
<reference evidence="5 6" key="1">
    <citation type="submission" date="2023-03" db="EMBL/GenBank/DDBJ databases">
        <title>NovoSphingobium album sp. nov. isolated from polycyclic aromatic hydrocarbons- and heavy-metal polluted soil.</title>
        <authorList>
            <person name="Liu Z."/>
            <person name="Wang K."/>
        </authorList>
    </citation>
    <scope>NUCLEOTIDE SEQUENCE [LARGE SCALE GENOMIC DNA]</scope>
    <source>
        <strain evidence="5 6">H3SJ31-1</strain>
    </source>
</reference>
<dbReference type="SUPFAM" id="SSF51206">
    <property type="entry name" value="cAMP-binding domain-like"/>
    <property type="match status" value="1"/>
</dbReference>
<dbReference type="InterPro" id="IPR018490">
    <property type="entry name" value="cNMP-bd_dom_sf"/>
</dbReference>
<name>A0ABT5WUV7_9SPHN</name>
<dbReference type="EMBL" id="JARESE010000062">
    <property type="protein sequence ID" value="MDE8653685.1"/>
    <property type="molecule type" value="Genomic_DNA"/>
</dbReference>
<dbReference type="Pfam" id="PF00027">
    <property type="entry name" value="cNMP_binding"/>
    <property type="match status" value="1"/>
</dbReference>
<organism evidence="5 6">
    <name type="scientific">Novosphingobium album</name>
    <name type="common">ex Liu et al. 2023</name>
    <dbReference type="NCBI Taxonomy" id="3031130"/>
    <lineage>
        <taxon>Bacteria</taxon>
        <taxon>Pseudomonadati</taxon>
        <taxon>Pseudomonadota</taxon>
        <taxon>Alphaproteobacteria</taxon>
        <taxon>Sphingomonadales</taxon>
        <taxon>Sphingomonadaceae</taxon>
        <taxon>Novosphingobium</taxon>
    </lineage>
</organism>